<dbReference type="RefSeq" id="WP_017628691.1">
    <property type="nucleotide sequence ID" value="NZ_CAXOOQ010000006.1"/>
</dbReference>
<dbReference type="EMBL" id="KY710695">
    <property type="protein sequence ID" value="AXY99475.1"/>
    <property type="molecule type" value="Genomic_DNA"/>
</dbReference>
<reference evidence="1" key="1">
    <citation type="journal article" date="2017" name="PLoS ONE">
        <title>Genetic diversity of the O antigens of Proteus species and the development of a suspension array for molecular serotyping.</title>
        <authorList>
            <person name="Yu X."/>
            <person name="Torzewska A."/>
            <person name="Zhang X."/>
            <person name="Yin Z."/>
            <person name="Drzewiecka D."/>
            <person name="Cao H."/>
            <person name="Liu B."/>
            <person name="Knirel Y.A."/>
            <person name="Rozalski A."/>
            <person name="Wang L."/>
        </authorList>
    </citation>
    <scope>NUCLEOTIDE SEQUENCE</scope>
    <source>
        <strain evidence="1">PrK 31/57</strain>
    </source>
</reference>
<dbReference type="Gene3D" id="3.40.50.2000">
    <property type="entry name" value="Glycogen Phosphorylase B"/>
    <property type="match status" value="1"/>
</dbReference>
<name>A0A385JMC0_PROMI</name>
<organism evidence="1">
    <name type="scientific">Proteus mirabilis</name>
    <dbReference type="NCBI Taxonomy" id="584"/>
    <lineage>
        <taxon>Bacteria</taxon>
        <taxon>Pseudomonadati</taxon>
        <taxon>Pseudomonadota</taxon>
        <taxon>Gammaproteobacteria</taxon>
        <taxon>Enterobacterales</taxon>
        <taxon>Morganellaceae</taxon>
        <taxon>Proteus</taxon>
    </lineage>
</organism>
<dbReference type="AlphaFoldDB" id="A0A385JMC0"/>
<dbReference type="KEGG" id="pvl:AOB99_00310"/>
<proteinExistence type="predicted"/>
<sequence length="307" mass="36243">MDKLLNIGIEINNNSYTPEFYAYKAFLEKKMHKVQLLNKDELSHNKSFDIKIYTMGFSHKWRNKEETKIIHEYQSLSTGYGNKIKNNIKKYLNIKPNGRIFLNSYVRKTLNFNDNIDYIERDMGIDESFFNITQNNIQKEYDIVYCGSINRYGLIKTLINLSKLGLKILVIGNVSLKIEKKLKKYNIICTGKIQRNNIPPLYKMATFGLNYTPNIYPFNVQTSTKTLEYCASGLKILSNHYNWISNFEKERNAKFLWLHDLFNIGNIDILKTKENSLITPNVKDLMWDNILKNSKLEEFLYKIYNEE</sequence>
<protein>
    <submittedName>
        <fullName evidence="1">Gt1</fullName>
    </submittedName>
</protein>
<accession>A0A385JMC0</accession>
<evidence type="ECO:0000313" key="1">
    <source>
        <dbReference type="EMBL" id="AXY99475.1"/>
    </source>
</evidence>